<protein>
    <recommendedName>
        <fullName evidence="3">Secreted protein</fullName>
    </recommendedName>
</protein>
<keyword evidence="2" id="KW-1185">Reference proteome</keyword>
<dbReference type="Proteomes" id="UP000002357">
    <property type="component" value="Chromosome"/>
</dbReference>
<dbReference type="eggNOG" id="ENOG5033W5D">
    <property type="taxonomic scope" value="Bacteria"/>
</dbReference>
<proteinExistence type="predicted"/>
<dbReference type="AlphaFoldDB" id="E2PY86"/>
<dbReference type="STRING" id="1901.BB341_03040"/>
<dbReference type="EMBL" id="CM000913">
    <property type="protein sequence ID" value="EFG10262.1"/>
    <property type="molecule type" value="Genomic_DNA"/>
</dbReference>
<name>E2PY86_STRCL</name>
<evidence type="ECO:0008006" key="3">
    <source>
        <dbReference type="Google" id="ProtNLM"/>
    </source>
</evidence>
<dbReference type="RefSeq" id="WP_003962456.1">
    <property type="nucleotide sequence ID" value="NZ_CM000913.1"/>
</dbReference>
<sequence length="185" mass="19298">MNRRAVNRRTAHHRTAHRRALNRRSVVAGGALALALLFCAVAARDHVRARGDASLAHARARDAALADGRTRLAVLVGTDARDPGGTRSRWLDAATGPLHEELRRAPRPKPGPGTRATVTAAALTALDTRAGTATLIATVRVDPADAGGARAGAAAGERKRLEATLARTPDGWKVESLDAVPVGDA</sequence>
<evidence type="ECO:0000313" key="1">
    <source>
        <dbReference type="EMBL" id="EFG10262.1"/>
    </source>
</evidence>
<evidence type="ECO:0000313" key="2">
    <source>
        <dbReference type="Proteomes" id="UP000002357"/>
    </source>
</evidence>
<organism evidence="1 2">
    <name type="scientific">Streptomyces clavuligerus</name>
    <dbReference type="NCBI Taxonomy" id="1901"/>
    <lineage>
        <taxon>Bacteria</taxon>
        <taxon>Bacillati</taxon>
        <taxon>Actinomycetota</taxon>
        <taxon>Actinomycetes</taxon>
        <taxon>Kitasatosporales</taxon>
        <taxon>Streptomycetaceae</taxon>
        <taxon>Streptomyces</taxon>
    </lineage>
</organism>
<accession>E2PY86</accession>
<dbReference type="OrthoDB" id="3472661at2"/>
<dbReference type="GeneID" id="93728385"/>
<dbReference type="KEGG" id="sclf:BB341_03040"/>
<reference evidence="1 2" key="1">
    <citation type="journal article" date="2010" name="Genome Biol. Evol.">
        <title>The sequence of a 1.8-mb bacterial linear plasmid reveals a rich evolutionary reservoir of secondary metabolic pathways.</title>
        <authorList>
            <person name="Medema M.H."/>
            <person name="Trefzer A."/>
            <person name="Kovalchuk A."/>
            <person name="van den Berg M."/>
            <person name="Mueller U."/>
            <person name="Heijne W."/>
            <person name="Wu L."/>
            <person name="Alam M.T."/>
            <person name="Ronning C.M."/>
            <person name="Nierman W.C."/>
            <person name="Bovenberg R.A.L."/>
            <person name="Breitling R."/>
            <person name="Takano E."/>
        </authorList>
    </citation>
    <scope>NUCLEOTIDE SEQUENCE [LARGE SCALE GENOMIC DNA]</scope>
    <source>
        <strain evidence="2">ATCC 27064 / DSM 738 / JCM 4710 / NBRC 13307 / NCIMB 12785 / NRRL 3585 / VKM Ac-602</strain>
    </source>
</reference>
<gene>
    <name evidence="1" type="ORF">SCLAV_5190</name>
</gene>